<dbReference type="InterPro" id="IPR035089">
    <property type="entry name" value="Phage_sheath_subtilisin"/>
</dbReference>
<dbReference type="PANTHER" id="PTHR35861">
    <property type="match status" value="1"/>
</dbReference>
<evidence type="ECO:0008006" key="6">
    <source>
        <dbReference type="Google" id="ProtNLM"/>
    </source>
</evidence>
<dbReference type="Pfam" id="PF04984">
    <property type="entry name" value="Phage_sheath_1"/>
    <property type="match status" value="1"/>
</dbReference>
<evidence type="ECO:0000256" key="1">
    <source>
        <dbReference type="ARBA" id="ARBA00008005"/>
    </source>
</evidence>
<dbReference type="Gene3D" id="3.40.50.11780">
    <property type="match status" value="1"/>
</dbReference>
<reference evidence="4 5" key="1">
    <citation type="submission" date="2015-06" db="EMBL/GenBank/DDBJ databases">
        <title>Genome sequence of Pseudoalteromonas peptidolytica.</title>
        <authorList>
            <person name="Xie B.-B."/>
            <person name="Rong J.-C."/>
            <person name="Qin Q.-L."/>
            <person name="Zhang Y.-Z."/>
        </authorList>
    </citation>
    <scope>NUCLEOTIDE SEQUENCE [LARGE SCALE GENOMIC DNA]</scope>
    <source>
        <strain evidence="4 5">F12-50-A1</strain>
    </source>
</reference>
<dbReference type="Proteomes" id="UP000660708">
    <property type="component" value="Unassembled WGS sequence"/>
</dbReference>
<accession>A0A8I0MXK2</accession>
<dbReference type="EMBL" id="AQHF01000028">
    <property type="protein sequence ID" value="MBE0347857.1"/>
    <property type="molecule type" value="Genomic_DNA"/>
</dbReference>
<feature type="domain" description="Tail sheath protein C-terminal" evidence="3">
    <location>
        <begin position="509"/>
        <end position="607"/>
    </location>
</feature>
<dbReference type="InterPro" id="IPR052042">
    <property type="entry name" value="Tail_sheath_structural"/>
</dbReference>
<dbReference type="AlphaFoldDB" id="A0A8I0MXK2"/>
<comment type="caution">
    <text evidence="4">The sequence shown here is derived from an EMBL/GenBank/DDBJ whole genome shotgun (WGS) entry which is preliminary data.</text>
</comment>
<protein>
    <recommendedName>
        <fullName evidence="6">Tail sheath protein subtilisin-like domain-containing protein</fullName>
    </recommendedName>
</protein>
<dbReference type="PANTHER" id="PTHR35861:SF1">
    <property type="entry name" value="PHAGE TAIL SHEATH PROTEIN"/>
    <property type="match status" value="1"/>
</dbReference>
<evidence type="ECO:0000259" key="3">
    <source>
        <dbReference type="Pfam" id="PF17482"/>
    </source>
</evidence>
<gene>
    <name evidence="4" type="ORF">PPEP_a4221</name>
</gene>
<evidence type="ECO:0000313" key="5">
    <source>
        <dbReference type="Proteomes" id="UP000660708"/>
    </source>
</evidence>
<dbReference type="Pfam" id="PF17482">
    <property type="entry name" value="Phage_sheath_1C"/>
    <property type="match status" value="1"/>
</dbReference>
<sequence length="624" mass="68060">MSSAQVILKELNLSQRVGSEAGMYAAILLPQAERGSLEPQLCTSENTFLNRYTVDGKVKIGADNAHYSALTYLGGADKLYIRRVLGDGAKFAATAIGEMGSETESKPIADGFEDFLDIKAASPQAFILTAADQGTWGNRLSVKVHNYRTAEKVAFNTVTDEADAEVLDSSLAVTQAWSTGSVVRLAVIKQAEDDRLPTGISGDRGYYVKSEESGKIRLATSAQALADEEYVTFTDAGQGDIVMSLFSPVATTPNTFVLEVYLDDSANPVESFTCALREDAVDGFNKNIFLDNVLEQSNYIRGFANPSYVGEPADHVLNAIGFAGGDLGGAVMAGHMMQALKEFENSDTYPIKLFMDGGYAVPSYQKALLALCEKRMDCFAFLSTPYSAEASSNYLNEVVDYRNLVLNANSSFGAIYSSHVKIFDKFNNRAVFVSPEAYAALAVSRTAMNQEAWYPAAGLNRGVIKVLDVRRRYDKGEMDRLYAAGINPLRFAAGKGILIWGQKTLSSMPSALDRINVRMMLITIEPAVRDALENFLFELNDESSRAIASAMVTSYMNGIKARRGVYDFKVVCDDSNNTPEDIDAGRMNLWLFVKPTRSIEYIPFTTAVLPTGLDFSLAEQLLAA</sequence>
<comment type="similarity">
    <text evidence="1">Belongs to the myoviridae tail sheath protein family.</text>
</comment>
<dbReference type="RefSeq" id="WP_128730746.1">
    <property type="nucleotide sequence ID" value="NZ_AQHF01000028.1"/>
</dbReference>
<evidence type="ECO:0000313" key="4">
    <source>
        <dbReference type="EMBL" id="MBE0347857.1"/>
    </source>
</evidence>
<evidence type="ECO:0000259" key="2">
    <source>
        <dbReference type="Pfam" id="PF04984"/>
    </source>
</evidence>
<organism evidence="4 5">
    <name type="scientific">Pseudoalteromonas peptidolytica F12-50-A1</name>
    <dbReference type="NCBI Taxonomy" id="1315280"/>
    <lineage>
        <taxon>Bacteria</taxon>
        <taxon>Pseudomonadati</taxon>
        <taxon>Pseudomonadota</taxon>
        <taxon>Gammaproteobacteria</taxon>
        <taxon>Alteromonadales</taxon>
        <taxon>Pseudoalteromonadaceae</taxon>
        <taxon>Pseudoalteromonas</taxon>
    </lineage>
</organism>
<name>A0A8I0MXK2_9GAMM</name>
<dbReference type="InterPro" id="IPR020287">
    <property type="entry name" value="Tail_sheath_C"/>
</dbReference>
<keyword evidence="5" id="KW-1185">Reference proteome</keyword>
<feature type="domain" description="Tail sheath protein subtilisin-like" evidence="2">
    <location>
        <begin position="330"/>
        <end position="505"/>
    </location>
</feature>
<proteinExistence type="inferred from homology"/>